<sequence length="448" mass="49946">MKFKDILKLGLKNLKKRKGRTFLTSLAIAIGTMLVVTMVGLGTTGEKYILDQVKEHSNIKKIDVSTTKYVSLEEMEEVEDYNKFFKENFKKIDKNSIEKFKNINNVENVTASVTSPFSSIKIDNKSYNNKKFTRALGYDLDYSIFTKSDIDAIKVKDKNFKPLIAGRSIKKSDKNVIMISETILKQMGIKDYKNIIGKNLTMTLNKSDTGMKLSPLSEDLRIIGVTNSKIDVYSGKLLIPLDIASKFRGYSKFEKNSFKTKGFDLVSVYAKNTDDVSSISKKIKSLDYSYNSSEDFAKQISHIFSTIKTILASLGVIVLIVAALGIINTMIMSIYERIKSIGIMRSIGASRKNIKELFIVESSMLGLFGGVMGLIFSLINSKIIEIALNMFLKSKSTGSDPVTKIAFYLPSWLTLGSLIFAIVLAILSGLYPSSKASKLDVIECLNSK</sequence>
<name>A0ABN1JI44_9CLOT</name>
<evidence type="ECO:0000256" key="4">
    <source>
        <dbReference type="ARBA" id="ARBA00022989"/>
    </source>
</evidence>
<evidence type="ECO:0000256" key="3">
    <source>
        <dbReference type="ARBA" id="ARBA00022692"/>
    </source>
</evidence>
<evidence type="ECO:0000256" key="1">
    <source>
        <dbReference type="ARBA" id="ARBA00004651"/>
    </source>
</evidence>
<dbReference type="Pfam" id="PF02687">
    <property type="entry name" value="FtsX"/>
    <property type="match status" value="1"/>
</dbReference>
<keyword evidence="11" id="KW-1185">Reference proteome</keyword>
<evidence type="ECO:0000259" key="8">
    <source>
        <dbReference type="Pfam" id="PF02687"/>
    </source>
</evidence>
<feature type="transmembrane region" description="Helical" evidence="7">
    <location>
        <begin position="405"/>
        <end position="431"/>
    </location>
</feature>
<dbReference type="Proteomes" id="UP001501510">
    <property type="component" value="Unassembled WGS sequence"/>
</dbReference>
<dbReference type="InterPro" id="IPR003838">
    <property type="entry name" value="ABC3_permease_C"/>
</dbReference>
<evidence type="ECO:0000256" key="5">
    <source>
        <dbReference type="ARBA" id="ARBA00023136"/>
    </source>
</evidence>
<feature type="domain" description="ABC3 transporter permease C-terminal" evidence="8">
    <location>
        <begin position="314"/>
        <end position="440"/>
    </location>
</feature>
<dbReference type="PANTHER" id="PTHR30572">
    <property type="entry name" value="MEMBRANE COMPONENT OF TRANSPORTER-RELATED"/>
    <property type="match status" value="1"/>
</dbReference>
<keyword evidence="3 7" id="KW-0812">Transmembrane</keyword>
<organism evidence="10 11">
    <name type="scientific">Clostridium oceanicum</name>
    <dbReference type="NCBI Taxonomy" id="1543"/>
    <lineage>
        <taxon>Bacteria</taxon>
        <taxon>Bacillati</taxon>
        <taxon>Bacillota</taxon>
        <taxon>Clostridia</taxon>
        <taxon>Eubacteriales</taxon>
        <taxon>Clostridiaceae</taxon>
        <taxon>Clostridium</taxon>
    </lineage>
</organism>
<comment type="subcellular location">
    <subcellularLocation>
        <location evidence="1">Cell membrane</location>
        <topology evidence="1">Multi-pass membrane protein</topology>
    </subcellularLocation>
</comment>
<reference evidence="11" key="1">
    <citation type="journal article" date="2019" name="Int. J. Syst. Evol. Microbiol.">
        <title>The Global Catalogue of Microorganisms (GCM) 10K type strain sequencing project: providing services to taxonomists for standard genome sequencing and annotation.</title>
        <authorList>
            <consortium name="The Broad Institute Genomics Platform"/>
            <consortium name="The Broad Institute Genome Sequencing Center for Infectious Disease"/>
            <person name="Wu L."/>
            <person name="Ma J."/>
        </authorList>
    </citation>
    <scope>NUCLEOTIDE SEQUENCE [LARGE SCALE GENOMIC DNA]</scope>
    <source>
        <strain evidence="11">JCM 1407</strain>
    </source>
</reference>
<evidence type="ECO:0000313" key="10">
    <source>
        <dbReference type="EMBL" id="GAA0740300.1"/>
    </source>
</evidence>
<dbReference type="InterPro" id="IPR025857">
    <property type="entry name" value="MacB_PCD"/>
</dbReference>
<evidence type="ECO:0000256" key="2">
    <source>
        <dbReference type="ARBA" id="ARBA00022475"/>
    </source>
</evidence>
<gene>
    <name evidence="10" type="ORF">GCM10008906_20130</name>
</gene>
<comment type="similarity">
    <text evidence="6">Belongs to the ABC-4 integral membrane protein family.</text>
</comment>
<comment type="caution">
    <text evidence="10">The sequence shown here is derived from an EMBL/GenBank/DDBJ whole genome shotgun (WGS) entry which is preliminary data.</text>
</comment>
<evidence type="ECO:0000259" key="9">
    <source>
        <dbReference type="Pfam" id="PF12704"/>
    </source>
</evidence>
<protein>
    <submittedName>
        <fullName evidence="10">FtsX-like permease family protein</fullName>
    </submittedName>
</protein>
<feature type="domain" description="MacB-like periplasmic core" evidence="9">
    <location>
        <begin position="21"/>
        <end position="285"/>
    </location>
</feature>
<evidence type="ECO:0000256" key="7">
    <source>
        <dbReference type="SAM" id="Phobius"/>
    </source>
</evidence>
<dbReference type="RefSeq" id="WP_343761324.1">
    <property type="nucleotide sequence ID" value="NZ_BAAACG010000009.1"/>
</dbReference>
<dbReference type="PANTHER" id="PTHR30572:SF4">
    <property type="entry name" value="ABC TRANSPORTER PERMEASE YTRF"/>
    <property type="match status" value="1"/>
</dbReference>
<accession>A0ABN1JI44</accession>
<keyword evidence="5 7" id="KW-0472">Membrane</keyword>
<dbReference type="InterPro" id="IPR050250">
    <property type="entry name" value="Macrolide_Exporter_MacB"/>
</dbReference>
<evidence type="ECO:0000256" key="6">
    <source>
        <dbReference type="ARBA" id="ARBA00038076"/>
    </source>
</evidence>
<feature type="transmembrane region" description="Helical" evidence="7">
    <location>
        <begin position="310"/>
        <end position="335"/>
    </location>
</feature>
<proteinExistence type="inferred from homology"/>
<dbReference type="Pfam" id="PF12704">
    <property type="entry name" value="MacB_PCD"/>
    <property type="match status" value="1"/>
</dbReference>
<feature type="transmembrane region" description="Helical" evidence="7">
    <location>
        <begin position="356"/>
        <end position="379"/>
    </location>
</feature>
<keyword evidence="4 7" id="KW-1133">Transmembrane helix</keyword>
<evidence type="ECO:0000313" key="11">
    <source>
        <dbReference type="Proteomes" id="UP001501510"/>
    </source>
</evidence>
<keyword evidence="2" id="KW-1003">Cell membrane</keyword>
<dbReference type="EMBL" id="BAAACG010000009">
    <property type="protein sequence ID" value="GAA0740300.1"/>
    <property type="molecule type" value="Genomic_DNA"/>
</dbReference>
<feature type="transmembrane region" description="Helical" evidence="7">
    <location>
        <begin position="21"/>
        <end position="42"/>
    </location>
</feature>